<keyword evidence="1 4" id="KW-0597">Phosphoprotein</keyword>
<keyword evidence="8" id="KW-1185">Reference proteome</keyword>
<sequence length="540" mass="58824">MKTSGNRSLFGLALTLATAIAQSATPTEAPRPKLIVMVVVDQYSADLFNEYRPLYKEGLKQLATGVVFPRGHQSHAATETCPGHSTILTGARPARTGIIANEWQTPKQAYEANGQTTHEVYCAKDPATQAVTPKYLKVSTLGDRMHAANSKAKIAAVAGKDRAATMLAGHDTDTMTLWWNGKKFETYANARLPKGIDAVNAAAEKSMRTDVPVDMHAACRSRANAVTFESGVQIGVETSEENYSAWRASSAFDAAVLDAALLVLDEEELGRGEQTDLLAIGFSATDYVGHRYGAGGIEMCTQQMRLDALIGRLVDRLDHVGVPYVIALTADHGGVDVPERNKQQGAGQAKRLELELYPAQMSKYVAEKLRLKGPAILGNFFTPDIYFSDAIPKNLRARAIAIARQRYEASDSVELVMSWEELNKIPAPTGLVDEWTLQQRARASFDPERSGSLVVLTKPFVTPLPPPTKTGRDYIAGHATPWGYDRRVPILFWWPGIRGFEQPIAVESVDIMPTLAGLIGLEIPEGDIDGHALDLSRAEQ</sequence>
<evidence type="ECO:0000256" key="1">
    <source>
        <dbReference type="ARBA" id="ARBA00022553"/>
    </source>
</evidence>
<evidence type="ECO:0000256" key="4">
    <source>
        <dbReference type="PIRSR" id="PIRSR031924-50"/>
    </source>
</evidence>
<dbReference type="Gene3D" id="3.40.720.10">
    <property type="entry name" value="Alkaline Phosphatase, subunit A"/>
    <property type="match status" value="1"/>
</dbReference>
<dbReference type="EC" id="3.1.3.1" evidence="7"/>
<proteinExistence type="predicted"/>
<keyword evidence="3 6" id="KW-0732">Signal</keyword>
<dbReference type="PANTHER" id="PTHR10151">
    <property type="entry name" value="ECTONUCLEOTIDE PYROPHOSPHATASE/PHOSPHODIESTERASE"/>
    <property type="match status" value="1"/>
</dbReference>
<dbReference type="Gene3D" id="3.30.1360.150">
    <property type="match status" value="1"/>
</dbReference>
<dbReference type="Proteomes" id="UP000588068">
    <property type="component" value="Unassembled WGS sequence"/>
</dbReference>
<dbReference type="AlphaFoldDB" id="A0A841HVI5"/>
<dbReference type="GO" id="GO:0046872">
    <property type="term" value="F:metal ion binding"/>
    <property type="evidence" value="ECO:0007669"/>
    <property type="project" value="UniProtKB-KW"/>
</dbReference>
<evidence type="ECO:0000256" key="6">
    <source>
        <dbReference type="SAM" id="SignalP"/>
    </source>
</evidence>
<keyword evidence="7" id="KW-0378">Hydrolase</keyword>
<dbReference type="InterPro" id="IPR017850">
    <property type="entry name" value="Alkaline_phosphatase_core_sf"/>
</dbReference>
<evidence type="ECO:0000313" key="8">
    <source>
        <dbReference type="Proteomes" id="UP000588068"/>
    </source>
</evidence>
<protein>
    <submittedName>
        <fullName evidence="7">Alkaline phosphatase</fullName>
        <ecNumber evidence="7">3.1.3.1</ecNumber>
    </submittedName>
</protein>
<dbReference type="GO" id="GO:0004035">
    <property type="term" value="F:alkaline phosphatase activity"/>
    <property type="evidence" value="ECO:0007669"/>
    <property type="project" value="UniProtKB-EC"/>
</dbReference>
<feature type="binding site" evidence="5">
    <location>
        <position position="101"/>
    </location>
    <ligand>
        <name>substrate</name>
    </ligand>
</feature>
<organism evidence="7 8">
    <name type="scientific">Povalibacter uvarum</name>
    <dbReference type="NCBI Taxonomy" id="732238"/>
    <lineage>
        <taxon>Bacteria</taxon>
        <taxon>Pseudomonadati</taxon>
        <taxon>Pseudomonadota</taxon>
        <taxon>Gammaproteobacteria</taxon>
        <taxon>Steroidobacterales</taxon>
        <taxon>Steroidobacteraceae</taxon>
        <taxon>Povalibacter</taxon>
    </lineage>
</organism>
<dbReference type="RefSeq" id="WP_184335660.1">
    <property type="nucleotide sequence ID" value="NZ_JACHHZ010000007.1"/>
</dbReference>
<evidence type="ECO:0000256" key="3">
    <source>
        <dbReference type="ARBA" id="ARBA00022729"/>
    </source>
</evidence>
<dbReference type="InterPro" id="IPR002591">
    <property type="entry name" value="Phosphodiest/P_Trfase"/>
</dbReference>
<accession>A0A841HVI5</accession>
<feature type="active site" description="Phosphothreonine intermediate" evidence="4">
    <location>
        <position position="80"/>
    </location>
</feature>
<feature type="chain" id="PRO_5032703974" evidence="6">
    <location>
        <begin position="24"/>
        <end position="540"/>
    </location>
</feature>
<feature type="signal peptide" evidence="6">
    <location>
        <begin position="1"/>
        <end position="23"/>
    </location>
</feature>
<keyword evidence="2" id="KW-0479">Metal-binding</keyword>
<dbReference type="Pfam" id="PF01663">
    <property type="entry name" value="Phosphodiest"/>
    <property type="match status" value="1"/>
</dbReference>
<evidence type="ECO:0000313" key="7">
    <source>
        <dbReference type="EMBL" id="MBB6096269.1"/>
    </source>
</evidence>
<evidence type="ECO:0000256" key="2">
    <source>
        <dbReference type="ARBA" id="ARBA00022723"/>
    </source>
</evidence>
<dbReference type="SUPFAM" id="SSF53649">
    <property type="entry name" value="Alkaline phosphatase-like"/>
    <property type="match status" value="1"/>
</dbReference>
<reference evidence="7 8" key="1">
    <citation type="submission" date="2020-08" db="EMBL/GenBank/DDBJ databases">
        <title>Genomic Encyclopedia of Type Strains, Phase IV (KMG-IV): sequencing the most valuable type-strain genomes for metagenomic binning, comparative biology and taxonomic classification.</title>
        <authorList>
            <person name="Goeker M."/>
        </authorList>
    </citation>
    <scope>NUCLEOTIDE SEQUENCE [LARGE SCALE GENOMIC DNA]</scope>
    <source>
        <strain evidence="7 8">DSM 26723</strain>
    </source>
</reference>
<dbReference type="InterPro" id="IPR026263">
    <property type="entry name" value="Alkaline_phosphatase_prok"/>
</dbReference>
<dbReference type="PANTHER" id="PTHR10151:SF120">
    <property type="entry name" value="BIS(5'-ADENOSYL)-TRIPHOSPHATASE"/>
    <property type="match status" value="1"/>
</dbReference>
<comment type="caution">
    <text evidence="7">The sequence shown here is derived from an EMBL/GenBank/DDBJ whole genome shotgun (WGS) entry which is preliminary data.</text>
</comment>
<name>A0A841HVI5_9GAMM</name>
<evidence type="ECO:0000256" key="5">
    <source>
        <dbReference type="PIRSR" id="PIRSR031924-51"/>
    </source>
</evidence>
<feature type="binding site" evidence="5">
    <location>
        <begin position="160"/>
        <end position="162"/>
    </location>
    <ligand>
        <name>substrate</name>
    </ligand>
</feature>
<dbReference type="EMBL" id="JACHHZ010000007">
    <property type="protein sequence ID" value="MBB6096269.1"/>
    <property type="molecule type" value="Genomic_DNA"/>
</dbReference>
<gene>
    <name evidence="7" type="ORF">HNQ60_005191</name>
</gene>
<dbReference type="PIRSF" id="PIRSF031924">
    <property type="entry name" value="Pi-irrepressible_AP"/>
    <property type="match status" value="1"/>
</dbReference>